<dbReference type="SUPFAM" id="SSF50998">
    <property type="entry name" value="Quinoprotein alcohol dehydrogenase-like"/>
    <property type="match status" value="1"/>
</dbReference>
<proteinExistence type="predicted"/>
<evidence type="ECO:0000259" key="3">
    <source>
        <dbReference type="Pfam" id="PF18962"/>
    </source>
</evidence>
<dbReference type="InterPro" id="IPR030916">
    <property type="entry name" value="ELWxxDGT_rpt"/>
</dbReference>
<dbReference type="InterPro" id="IPR011047">
    <property type="entry name" value="Quinoprotein_ADH-like_sf"/>
</dbReference>
<sequence>MIKNLLYFSLFAVSLSQAQVNLVKDINPGVADGIPIYGNNVINQISFNNILLFAGRDDVNGIELWKTDGTSSGTILVKNISQLGDSEPQGFYKWELTGNVYFSASNSTNPGLNFELWETDGTPSGTNTYGFELNDSGSSSPMNFATIDGVSGRLLFSADYERGNANNGIEICFADASSTTSLLGQLNGENNGVDDDSSPKDFTLFNNMLYFTADNNLPSGNYGRELFQTNTLSSGTTRLTDINPNGGDSNPEHLTVFNNRLYFTAFSPTLGNEIFRITTNGSVTNLKNINPGNADSNADELIVYNNQLFFTADDGNNGKELWSSTGFGSTTNMLININPNGNSSPDNLTIFNNKLYFGADDGTNGVELWVTDGTSSGTVMLKDINPSGESTPQGFIEYFGELYFNADDGVNGRELWKTDGTSAGTVLVEDIETGVFGSDPLNFVVAGNQLFFSASTTATGRELFRYIDASLSNEEFELSNSVLIYPNPTKHSFSIDSKFNVEDAKLYDVQGKLVKILDISFETFNVTDIKSGIYFVKLKMENGLSHTEKLIIDN</sequence>
<dbReference type="NCBIfam" id="TIGR04183">
    <property type="entry name" value="Por_Secre_tail"/>
    <property type="match status" value="1"/>
</dbReference>
<organism evidence="4 5">
    <name type="scientific">Winogradskyella maritima</name>
    <dbReference type="NCBI Taxonomy" id="1517766"/>
    <lineage>
        <taxon>Bacteria</taxon>
        <taxon>Pseudomonadati</taxon>
        <taxon>Bacteroidota</taxon>
        <taxon>Flavobacteriia</taxon>
        <taxon>Flavobacteriales</taxon>
        <taxon>Flavobacteriaceae</taxon>
        <taxon>Winogradskyella</taxon>
    </lineage>
</organism>
<keyword evidence="5" id="KW-1185">Reference proteome</keyword>
<feature type="domain" description="Secretion system C-terminal sorting" evidence="3">
    <location>
        <begin position="484"/>
        <end position="552"/>
    </location>
</feature>
<evidence type="ECO:0000256" key="2">
    <source>
        <dbReference type="SAM" id="SignalP"/>
    </source>
</evidence>
<protein>
    <submittedName>
        <fullName evidence="4">ELWxxDGT repeat protein</fullName>
    </submittedName>
</protein>
<comment type="caution">
    <text evidence="4">The sequence shown here is derived from an EMBL/GenBank/DDBJ whole genome shotgun (WGS) entry which is preliminary data.</text>
</comment>
<dbReference type="Proteomes" id="UP001595812">
    <property type="component" value="Unassembled WGS sequence"/>
</dbReference>
<dbReference type="NCBIfam" id="TIGR04534">
    <property type="entry name" value="ELWxxDGT_rpt"/>
    <property type="match status" value="2"/>
</dbReference>
<reference evidence="5" key="1">
    <citation type="journal article" date="2019" name="Int. J. Syst. Evol. Microbiol.">
        <title>The Global Catalogue of Microorganisms (GCM) 10K type strain sequencing project: providing services to taxonomists for standard genome sequencing and annotation.</title>
        <authorList>
            <consortium name="The Broad Institute Genomics Platform"/>
            <consortium name="The Broad Institute Genome Sequencing Center for Infectious Disease"/>
            <person name="Wu L."/>
            <person name="Ma J."/>
        </authorList>
    </citation>
    <scope>NUCLEOTIDE SEQUENCE [LARGE SCALE GENOMIC DNA]</scope>
    <source>
        <strain evidence="5">CECT 8979</strain>
    </source>
</reference>
<accession>A0ABV8AL63</accession>
<name>A0ABV8AL63_9FLAO</name>
<gene>
    <name evidence="4" type="ORF">ACFOSX_09355</name>
</gene>
<evidence type="ECO:0000313" key="4">
    <source>
        <dbReference type="EMBL" id="MFC3877437.1"/>
    </source>
</evidence>
<evidence type="ECO:0000313" key="5">
    <source>
        <dbReference type="Proteomes" id="UP001595812"/>
    </source>
</evidence>
<evidence type="ECO:0000256" key="1">
    <source>
        <dbReference type="ARBA" id="ARBA00022729"/>
    </source>
</evidence>
<feature type="chain" id="PRO_5045337512" evidence="2">
    <location>
        <begin position="19"/>
        <end position="554"/>
    </location>
</feature>
<feature type="signal peptide" evidence="2">
    <location>
        <begin position="1"/>
        <end position="18"/>
    </location>
</feature>
<dbReference type="RefSeq" id="WP_386099721.1">
    <property type="nucleotide sequence ID" value="NZ_JBHSAT010000004.1"/>
</dbReference>
<keyword evidence="1 2" id="KW-0732">Signal</keyword>
<dbReference type="EMBL" id="JBHSAT010000004">
    <property type="protein sequence ID" value="MFC3877437.1"/>
    <property type="molecule type" value="Genomic_DNA"/>
</dbReference>
<dbReference type="InterPro" id="IPR026444">
    <property type="entry name" value="Secre_tail"/>
</dbReference>
<dbReference type="Pfam" id="PF18962">
    <property type="entry name" value="Por_Secre_tail"/>
    <property type="match status" value="1"/>
</dbReference>